<feature type="transmembrane region" description="Helical" evidence="1">
    <location>
        <begin position="52"/>
        <end position="73"/>
    </location>
</feature>
<keyword evidence="1" id="KW-1133">Transmembrane helix</keyword>
<evidence type="ECO:0000256" key="1">
    <source>
        <dbReference type="SAM" id="Phobius"/>
    </source>
</evidence>
<reference evidence="2" key="1">
    <citation type="submission" date="2014-11" db="EMBL/GenBank/DDBJ databases">
        <authorList>
            <person name="Amaro Gonzalez C."/>
        </authorList>
    </citation>
    <scope>NUCLEOTIDE SEQUENCE</scope>
</reference>
<organism evidence="2">
    <name type="scientific">Anguilla anguilla</name>
    <name type="common">European freshwater eel</name>
    <name type="synonym">Muraena anguilla</name>
    <dbReference type="NCBI Taxonomy" id="7936"/>
    <lineage>
        <taxon>Eukaryota</taxon>
        <taxon>Metazoa</taxon>
        <taxon>Chordata</taxon>
        <taxon>Craniata</taxon>
        <taxon>Vertebrata</taxon>
        <taxon>Euteleostomi</taxon>
        <taxon>Actinopterygii</taxon>
        <taxon>Neopterygii</taxon>
        <taxon>Teleostei</taxon>
        <taxon>Anguilliformes</taxon>
        <taxon>Anguillidae</taxon>
        <taxon>Anguilla</taxon>
    </lineage>
</organism>
<protein>
    <submittedName>
        <fullName evidence="2">Uncharacterized protein</fullName>
    </submittedName>
</protein>
<dbReference type="AlphaFoldDB" id="A0A0E9QM99"/>
<evidence type="ECO:0000313" key="2">
    <source>
        <dbReference type="EMBL" id="JAH17405.1"/>
    </source>
</evidence>
<keyword evidence="1" id="KW-0812">Transmembrane</keyword>
<name>A0A0E9QM99_ANGAN</name>
<dbReference type="EMBL" id="GBXM01091172">
    <property type="protein sequence ID" value="JAH17405.1"/>
    <property type="molecule type" value="Transcribed_RNA"/>
</dbReference>
<reference evidence="2" key="2">
    <citation type="journal article" date="2015" name="Fish Shellfish Immunol.">
        <title>Early steps in the European eel (Anguilla anguilla)-Vibrio vulnificus interaction in the gills: Role of the RtxA13 toxin.</title>
        <authorList>
            <person name="Callol A."/>
            <person name="Pajuelo D."/>
            <person name="Ebbesson L."/>
            <person name="Teles M."/>
            <person name="MacKenzie S."/>
            <person name="Amaro C."/>
        </authorList>
    </citation>
    <scope>NUCLEOTIDE SEQUENCE</scope>
</reference>
<accession>A0A0E9QM99</accession>
<keyword evidence="1" id="KW-0472">Membrane</keyword>
<proteinExistence type="predicted"/>
<sequence length="93" mass="10382">MYCSGTSEGEVNTLGVEIRLGIIVPEVLVGLLLLVEKELAVKQIFWKGNYTAWWTCHLYGVAVPLVFGISILSRGRCKKSRDRKCLIESQPNS</sequence>